<accession>A0ABQ0LPN1</accession>
<sequence>MLLLDPAQAEVELSGGYAPFARITHLDLFGNFPTSLIPHLGLFPALTHLSLTDFFELGFVQATLRCYASLQVLFVVWTNSDDSDDADTDGDDADLERRVADPRFCILKCADFAADWVRSARGGVDLWTRAENRTRLRVLAQRIRWEAELQRFDLNPEKPQARYIPMPHF</sequence>
<reference evidence="1" key="1">
    <citation type="submission" date="2014-09" db="EMBL/GenBank/DDBJ databases">
        <title>Genome sequence of the luminous mushroom Mycena chlorophos for searching fungal bioluminescence genes.</title>
        <authorList>
            <person name="Tanaka Y."/>
            <person name="Kasuga D."/>
            <person name="Oba Y."/>
            <person name="Hase S."/>
            <person name="Sato K."/>
            <person name="Oba Y."/>
            <person name="Sakakibara Y."/>
        </authorList>
    </citation>
    <scope>NUCLEOTIDE SEQUENCE</scope>
</reference>
<evidence type="ECO:0000313" key="1">
    <source>
        <dbReference type="EMBL" id="GAT52569.1"/>
    </source>
</evidence>
<gene>
    <name evidence="1" type="ORF">MCHLO_09610</name>
</gene>
<dbReference type="Proteomes" id="UP000815677">
    <property type="component" value="Unassembled WGS sequence"/>
</dbReference>
<evidence type="ECO:0000313" key="2">
    <source>
        <dbReference type="Proteomes" id="UP000815677"/>
    </source>
</evidence>
<organism evidence="1 2">
    <name type="scientific">Mycena chlorophos</name>
    <name type="common">Agaric fungus</name>
    <name type="synonym">Agaricus chlorophos</name>
    <dbReference type="NCBI Taxonomy" id="658473"/>
    <lineage>
        <taxon>Eukaryota</taxon>
        <taxon>Fungi</taxon>
        <taxon>Dikarya</taxon>
        <taxon>Basidiomycota</taxon>
        <taxon>Agaricomycotina</taxon>
        <taxon>Agaricomycetes</taxon>
        <taxon>Agaricomycetidae</taxon>
        <taxon>Agaricales</taxon>
        <taxon>Marasmiineae</taxon>
        <taxon>Mycenaceae</taxon>
        <taxon>Mycena</taxon>
    </lineage>
</organism>
<name>A0ABQ0LPN1_MYCCL</name>
<dbReference type="SUPFAM" id="SSF52047">
    <property type="entry name" value="RNI-like"/>
    <property type="match status" value="1"/>
</dbReference>
<keyword evidence="2" id="KW-1185">Reference proteome</keyword>
<dbReference type="EMBL" id="DF847788">
    <property type="protein sequence ID" value="GAT52569.1"/>
    <property type="molecule type" value="Genomic_DNA"/>
</dbReference>
<protein>
    <submittedName>
        <fullName evidence="1">Uncharacterized protein</fullName>
    </submittedName>
</protein>
<proteinExistence type="predicted"/>